<evidence type="ECO:0000256" key="2">
    <source>
        <dbReference type="ARBA" id="ARBA00022741"/>
    </source>
</evidence>
<dbReference type="SUPFAM" id="SSF160246">
    <property type="entry name" value="EspE N-terminal domain-like"/>
    <property type="match status" value="1"/>
</dbReference>
<dbReference type="PANTHER" id="PTHR30258">
    <property type="entry name" value="TYPE II SECRETION SYSTEM PROTEIN GSPE-RELATED"/>
    <property type="match status" value="1"/>
</dbReference>
<dbReference type="Gene3D" id="3.30.300.160">
    <property type="entry name" value="Type II secretion system, protein E, N-terminal domain"/>
    <property type="match status" value="1"/>
</dbReference>
<dbReference type="InterPro" id="IPR037257">
    <property type="entry name" value="T2SS_E_N_sf"/>
</dbReference>
<evidence type="ECO:0000313" key="6">
    <source>
        <dbReference type="Proteomes" id="UP000230776"/>
    </source>
</evidence>
<dbReference type="AlphaFoldDB" id="A0A2H0VHV2"/>
<dbReference type="Proteomes" id="UP000230776">
    <property type="component" value="Unassembled WGS sequence"/>
</dbReference>
<dbReference type="SUPFAM" id="SSF52540">
    <property type="entry name" value="P-loop containing nucleoside triphosphate hydrolases"/>
    <property type="match status" value="1"/>
</dbReference>
<keyword evidence="3" id="KW-0067">ATP-binding</keyword>
<feature type="domain" description="Bacterial type II secretion system protein E" evidence="4">
    <location>
        <begin position="384"/>
        <end position="398"/>
    </location>
</feature>
<protein>
    <recommendedName>
        <fullName evidence="4">Bacterial type II secretion system protein E domain-containing protein</fullName>
    </recommendedName>
</protein>
<dbReference type="InterPro" id="IPR027417">
    <property type="entry name" value="P-loop_NTPase"/>
</dbReference>
<name>A0A2H0VHV2_9BACT</name>
<dbReference type="Pfam" id="PF00437">
    <property type="entry name" value="T2SSE"/>
    <property type="match status" value="1"/>
</dbReference>
<evidence type="ECO:0000256" key="3">
    <source>
        <dbReference type="ARBA" id="ARBA00022840"/>
    </source>
</evidence>
<evidence type="ECO:0000256" key="1">
    <source>
        <dbReference type="ARBA" id="ARBA00006611"/>
    </source>
</evidence>
<dbReference type="Pfam" id="PF05157">
    <property type="entry name" value="MshEN"/>
    <property type="match status" value="1"/>
</dbReference>
<sequence length="577" mass="63928">MDNNSLVNKLISKSLLQEADAQKLLGEAAQLGKTVEDIIVERRLVNEIELAKVKSEIVGIPYAPIDPISITPELLQMIPEESSGAYTVVPISVQGKMLVVGMVHPEDNRAQEALKFIAKQQQKSLGIFLITKSDFDMVMRKYRPYESEVKKAVEELGQLSDQEAAGVRRAALDAGVDVTEEGPIIKIVSSTIRKAVESGASDIHIEPGRDKMRVRFRIDGDLEEVSTFPAQILGAVVSRIKVLTNLKIDETRVPQDGRFRDTIFGRDIDFRVATFPTPNGEKVAIRILDPEKGVKDFKSLGLSGRNERVIREAIDDPFGMILVTGPTGSGKSTTLYAILEQLNQEEVNIVSLEDPVEYFIEGVNQSQVKPEIGYTFASGLRQILRQDPDVIMVGEIRDDETAELAIHAALTGHVVLSTLHANNTVGVVPRLTDMGVHKYLIPAAVNVMVAQRLLRRLDPGCREEFEPSLEIQKIIEKELSELTEEMQPTVAAFKPPYKTYRPSKDCEGSGYKGRIAVFEVLEMTRDLEGIINTDATEGKIYDEARKQGVVTMRQDGIIKALQGVVSIEEVLRETNET</sequence>
<gene>
    <name evidence="5" type="ORF">COT88_00345</name>
</gene>
<dbReference type="GO" id="GO:0005524">
    <property type="term" value="F:ATP binding"/>
    <property type="evidence" value="ECO:0007669"/>
    <property type="project" value="UniProtKB-KW"/>
</dbReference>
<dbReference type="InterPro" id="IPR003593">
    <property type="entry name" value="AAA+_ATPase"/>
</dbReference>
<accession>A0A2H0VHV2</accession>
<dbReference type="EMBL" id="PFAG01000004">
    <property type="protein sequence ID" value="PIR98661.1"/>
    <property type="molecule type" value="Genomic_DNA"/>
</dbReference>
<reference evidence="6" key="1">
    <citation type="submission" date="2017-09" db="EMBL/GenBank/DDBJ databases">
        <title>Depth-based differentiation of microbial function through sediment-hosted aquifers and enrichment of novel symbionts in the deep terrestrial subsurface.</title>
        <authorList>
            <person name="Probst A.J."/>
            <person name="Ladd B."/>
            <person name="Jarett J.K."/>
            <person name="Geller-Mcgrath D.E."/>
            <person name="Sieber C.M.K."/>
            <person name="Emerson J.B."/>
            <person name="Anantharaman K."/>
            <person name="Thomas B.C."/>
            <person name="Malmstrom R."/>
            <person name="Stieglmeier M."/>
            <person name="Klingl A."/>
            <person name="Woyke T."/>
            <person name="Ryan C.M."/>
            <person name="Banfield J.F."/>
        </authorList>
    </citation>
    <scope>NUCLEOTIDE SEQUENCE [LARGE SCALE GENOMIC DNA]</scope>
</reference>
<dbReference type="Gene3D" id="3.40.50.300">
    <property type="entry name" value="P-loop containing nucleotide triphosphate hydrolases"/>
    <property type="match status" value="1"/>
</dbReference>
<dbReference type="CDD" id="cd01129">
    <property type="entry name" value="PulE-GspE-like"/>
    <property type="match status" value="1"/>
</dbReference>
<dbReference type="GO" id="GO:0016887">
    <property type="term" value="F:ATP hydrolysis activity"/>
    <property type="evidence" value="ECO:0007669"/>
    <property type="project" value="TreeGrafter"/>
</dbReference>
<evidence type="ECO:0000259" key="4">
    <source>
        <dbReference type="PROSITE" id="PS00662"/>
    </source>
</evidence>
<dbReference type="InterPro" id="IPR001482">
    <property type="entry name" value="T2SS/T4SS_dom"/>
</dbReference>
<dbReference type="SMART" id="SM00382">
    <property type="entry name" value="AAA"/>
    <property type="match status" value="1"/>
</dbReference>
<keyword evidence="2" id="KW-0547">Nucleotide-binding</keyword>
<comment type="caution">
    <text evidence="5">The sequence shown here is derived from an EMBL/GenBank/DDBJ whole genome shotgun (WGS) entry which is preliminary data.</text>
</comment>
<evidence type="ECO:0000313" key="5">
    <source>
        <dbReference type="EMBL" id="PIR98661.1"/>
    </source>
</evidence>
<dbReference type="InterPro" id="IPR007831">
    <property type="entry name" value="T2SS_GspE_N"/>
</dbReference>
<dbReference type="Gene3D" id="3.30.450.90">
    <property type="match status" value="1"/>
</dbReference>
<proteinExistence type="inferred from homology"/>
<dbReference type="PROSITE" id="PS00662">
    <property type="entry name" value="T2SP_E"/>
    <property type="match status" value="1"/>
</dbReference>
<comment type="similarity">
    <text evidence="1">Belongs to the GSP E family.</text>
</comment>
<organism evidence="5 6">
    <name type="scientific">Candidatus Colwellbacteria bacterium CG10_big_fil_rev_8_21_14_0_10_41_28</name>
    <dbReference type="NCBI Taxonomy" id="1974539"/>
    <lineage>
        <taxon>Bacteria</taxon>
        <taxon>Candidatus Colwelliibacteriota</taxon>
    </lineage>
</organism>
<dbReference type="GO" id="GO:0005886">
    <property type="term" value="C:plasma membrane"/>
    <property type="evidence" value="ECO:0007669"/>
    <property type="project" value="TreeGrafter"/>
</dbReference>
<dbReference type="PANTHER" id="PTHR30258:SF1">
    <property type="entry name" value="PROTEIN TRANSPORT PROTEIN HOFB HOMOLOG"/>
    <property type="match status" value="1"/>
</dbReference>